<evidence type="ECO:0000256" key="3">
    <source>
        <dbReference type="ARBA" id="ARBA00013109"/>
    </source>
</evidence>
<dbReference type="InterPro" id="IPR036108">
    <property type="entry name" value="4pyrrol_syn_uPrphyn_synt_sf"/>
</dbReference>
<organism evidence="11 12">
    <name type="scientific">Ketobacter alkanivorans</name>
    <dbReference type="NCBI Taxonomy" id="1917421"/>
    <lineage>
        <taxon>Bacteria</taxon>
        <taxon>Pseudomonadati</taxon>
        <taxon>Pseudomonadota</taxon>
        <taxon>Gammaproteobacteria</taxon>
        <taxon>Pseudomonadales</taxon>
        <taxon>Ketobacteraceae</taxon>
        <taxon>Ketobacter</taxon>
    </lineage>
</organism>
<dbReference type="GO" id="GO:0006780">
    <property type="term" value="P:uroporphyrinogen III biosynthetic process"/>
    <property type="evidence" value="ECO:0007669"/>
    <property type="project" value="UniProtKB-UniRule"/>
</dbReference>
<comment type="function">
    <text evidence="6 9">Catalyzes cyclization of the linear tetrapyrrole, hydroxymethylbilane, to the macrocyclic uroporphyrinogen III.</text>
</comment>
<dbReference type="EC" id="4.2.1.75" evidence="3 9"/>
<comment type="catalytic activity">
    <reaction evidence="8 9">
        <text>hydroxymethylbilane = uroporphyrinogen III + H2O</text>
        <dbReference type="Rhea" id="RHEA:18965"/>
        <dbReference type="ChEBI" id="CHEBI:15377"/>
        <dbReference type="ChEBI" id="CHEBI:57308"/>
        <dbReference type="ChEBI" id="CHEBI:57845"/>
        <dbReference type="EC" id="4.2.1.75"/>
    </reaction>
</comment>
<keyword evidence="4 9" id="KW-0456">Lyase</keyword>
<evidence type="ECO:0000256" key="1">
    <source>
        <dbReference type="ARBA" id="ARBA00004772"/>
    </source>
</evidence>
<proteinExistence type="inferred from homology"/>
<dbReference type="OrthoDB" id="9787650at2"/>
<dbReference type="RefSeq" id="WP_101893939.1">
    <property type="nucleotide sequence ID" value="NZ_CP022684.1"/>
</dbReference>
<evidence type="ECO:0000256" key="5">
    <source>
        <dbReference type="ARBA" id="ARBA00023244"/>
    </source>
</evidence>
<sequence length="259" mass="28287">MSESLTASLDGVTVVVTRPLDQAAALREPLLQAGAEVISLPTLQIEPIEIGPLQRNLILDLDRYAFVICVSSNAARLGLDALSDYWPQWPVQQQWLAVGPASGEAMSGWGLNLKTAQQGATSETLLDWPELQDLTGQRILILRGEGGRETLADTLRQRGAHVDYLELYRRVKPTVDTAPLLQALRGERVILTVTSGDGLRNLMSMVEGDVASLQRCPLVVVSGRLAQFAREQGFLRVWQADSPAASDMIATIKAIQHRD</sequence>
<evidence type="ECO:0000256" key="2">
    <source>
        <dbReference type="ARBA" id="ARBA00008133"/>
    </source>
</evidence>
<protein>
    <recommendedName>
        <fullName evidence="7 9">Uroporphyrinogen-III synthase</fullName>
        <ecNumber evidence="3 9">4.2.1.75</ecNumber>
    </recommendedName>
</protein>
<dbReference type="GO" id="GO:0006782">
    <property type="term" value="P:protoporphyrinogen IX biosynthetic process"/>
    <property type="evidence" value="ECO:0007669"/>
    <property type="project" value="UniProtKB-UniRule"/>
</dbReference>
<evidence type="ECO:0000259" key="10">
    <source>
        <dbReference type="Pfam" id="PF02602"/>
    </source>
</evidence>
<accession>A0A2K9LK73</accession>
<dbReference type="Pfam" id="PF02602">
    <property type="entry name" value="HEM4"/>
    <property type="match status" value="1"/>
</dbReference>
<evidence type="ECO:0000313" key="11">
    <source>
        <dbReference type="EMBL" id="AUM12571.1"/>
    </source>
</evidence>
<evidence type="ECO:0000256" key="7">
    <source>
        <dbReference type="ARBA" id="ARBA00040167"/>
    </source>
</evidence>
<dbReference type="KEGG" id="kak:Kalk_09145"/>
<evidence type="ECO:0000313" key="12">
    <source>
        <dbReference type="Proteomes" id="UP000235116"/>
    </source>
</evidence>
<dbReference type="PANTHER" id="PTHR38042">
    <property type="entry name" value="UROPORPHYRINOGEN-III SYNTHASE, CHLOROPLASTIC"/>
    <property type="match status" value="1"/>
</dbReference>
<evidence type="ECO:0000256" key="8">
    <source>
        <dbReference type="ARBA" id="ARBA00048617"/>
    </source>
</evidence>
<dbReference type="UniPathway" id="UPA00251">
    <property type="reaction ID" value="UER00320"/>
</dbReference>
<keyword evidence="12" id="KW-1185">Reference proteome</keyword>
<dbReference type="InterPro" id="IPR039793">
    <property type="entry name" value="UROS/Hem4"/>
</dbReference>
<comment type="similarity">
    <text evidence="2 9">Belongs to the uroporphyrinogen-III synthase family.</text>
</comment>
<dbReference type="CDD" id="cd06578">
    <property type="entry name" value="HemD"/>
    <property type="match status" value="1"/>
</dbReference>
<name>A0A2K9LK73_9GAMM</name>
<dbReference type="Proteomes" id="UP000235116">
    <property type="component" value="Chromosome"/>
</dbReference>
<keyword evidence="5 9" id="KW-0627">Porphyrin biosynthesis</keyword>
<evidence type="ECO:0000256" key="9">
    <source>
        <dbReference type="RuleBase" id="RU366031"/>
    </source>
</evidence>
<comment type="pathway">
    <text evidence="1 9">Porphyrin-containing compound metabolism; protoporphyrin-IX biosynthesis; coproporphyrinogen-III from 5-aminolevulinate: step 3/4.</text>
</comment>
<dbReference type="GO" id="GO:0004852">
    <property type="term" value="F:uroporphyrinogen-III synthase activity"/>
    <property type="evidence" value="ECO:0007669"/>
    <property type="project" value="UniProtKB-UniRule"/>
</dbReference>
<dbReference type="InterPro" id="IPR003754">
    <property type="entry name" value="4pyrrol_synth_uPrphyn_synth"/>
</dbReference>
<dbReference type="Gene3D" id="3.40.50.10090">
    <property type="match status" value="2"/>
</dbReference>
<evidence type="ECO:0000256" key="4">
    <source>
        <dbReference type="ARBA" id="ARBA00023239"/>
    </source>
</evidence>
<dbReference type="SUPFAM" id="SSF69618">
    <property type="entry name" value="HemD-like"/>
    <property type="match status" value="1"/>
</dbReference>
<feature type="domain" description="Tetrapyrrole biosynthesis uroporphyrinogen III synthase" evidence="10">
    <location>
        <begin position="26"/>
        <end position="250"/>
    </location>
</feature>
<dbReference type="PANTHER" id="PTHR38042:SF1">
    <property type="entry name" value="UROPORPHYRINOGEN-III SYNTHASE, CHLOROPLASTIC"/>
    <property type="match status" value="1"/>
</dbReference>
<dbReference type="AlphaFoldDB" id="A0A2K9LK73"/>
<evidence type="ECO:0000256" key="6">
    <source>
        <dbReference type="ARBA" id="ARBA00037589"/>
    </source>
</evidence>
<reference evidence="12" key="1">
    <citation type="submission" date="2017-08" db="EMBL/GenBank/DDBJ databases">
        <title>Direct submision.</title>
        <authorList>
            <person name="Kim S.-J."/>
            <person name="Rhee S.-K."/>
        </authorList>
    </citation>
    <scope>NUCLEOTIDE SEQUENCE [LARGE SCALE GENOMIC DNA]</scope>
    <source>
        <strain evidence="12">GI5</strain>
    </source>
</reference>
<gene>
    <name evidence="11" type="ORF">Kalk_09145</name>
</gene>
<dbReference type="EMBL" id="CP022684">
    <property type="protein sequence ID" value="AUM12571.1"/>
    <property type="molecule type" value="Genomic_DNA"/>
</dbReference>